<protein>
    <submittedName>
        <fullName evidence="2">Uncharacterized protein</fullName>
    </submittedName>
</protein>
<accession>A0A7J5Z263</accession>
<evidence type="ECO:0000313" key="2">
    <source>
        <dbReference type="EMBL" id="KAF3854388.1"/>
    </source>
</evidence>
<feature type="region of interest" description="Disordered" evidence="1">
    <location>
        <begin position="80"/>
        <end position="99"/>
    </location>
</feature>
<gene>
    <name evidence="2" type="ORF">F7725_022443</name>
</gene>
<reference evidence="2 3" key="1">
    <citation type="submission" date="2020-03" db="EMBL/GenBank/DDBJ databases">
        <title>Dissostichus mawsoni Genome sequencing and assembly.</title>
        <authorList>
            <person name="Park H."/>
        </authorList>
    </citation>
    <scope>NUCLEOTIDE SEQUENCE [LARGE SCALE GENOMIC DNA]</scope>
    <source>
        <strain evidence="2">DM0001</strain>
        <tissue evidence="2">Muscle</tissue>
    </source>
</reference>
<sequence>MVGEDDKLTAKSKVDLARLPPCYDALKTARVNHRVALYKRADESILEKPNPYHEEQGWMRSDGVLRPRIDVCVNTGLATGHRTRHGETRGSGAAGRGSAGVGDTLDGVVGDRHNLLSGWVCSTTGQPASFPLQPVWEKGMERTGDGFASISARRAALLGGIVRSSRADVGGARKEAGQSLGDSTAEVTQGRGGIGMLR</sequence>
<evidence type="ECO:0000256" key="1">
    <source>
        <dbReference type="SAM" id="MobiDB-lite"/>
    </source>
</evidence>
<comment type="caution">
    <text evidence="2">The sequence shown here is derived from an EMBL/GenBank/DDBJ whole genome shotgun (WGS) entry which is preliminary data.</text>
</comment>
<dbReference type="OrthoDB" id="8874296at2759"/>
<dbReference type="EMBL" id="JAAKFY010000007">
    <property type="protein sequence ID" value="KAF3854388.1"/>
    <property type="molecule type" value="Genomic_DNA"/>
</dbReference>
<dbReference type="AlphaFoldDB" id="A0A7J5Z263"/>
<proteinExistence type="predicted"/>
<evidence type="ECO:0000313" key="3">
    <source>
        <dbReference type="Proteomes" id="UP000518266"/>
    </source>
</evidence>
<feature type="region of interest" description="Disordered" evidence="1">
    <location>
        <begin position="171"/>
        <end position="198"/>
    </location>
</feature>
<keyword evidence="3" id="KW-1185">Reference proteome</keyword>
<dbReference type="Proteomes" id="UP000518266">
    <property type="component" value="Unassembled WGS sequence"/>
</dbReference>
<name>A0A7J5Z263_DISMA</name>
<organism evidence="2 3">
    <name type="scientific">Dissostichus mawsoni</name>
    <name type="common">Antarctic cod</name>
    <dbReference type="NCBI Taxonomy" id="36200"/>
    <lineage>
        <taxon>Eukaryota</taxon>
        <taxon>Metazoa</taxon>
        <taxon>Chordata</taxon>
        <taxon>Craniata</taxon>
        <taxon>Vertebrata</taxon>
        <taxon>Euteleostomi</taxon>
        <taxon>Actinopterygii</taxon>
        <taxon>Neopterygii</taxon>
        <taxon>Teleostei</taxon>
        <taxon>Neoteleostei</taxon>
        <taxon>Acanthomorphata</taxon>
        <taxon>Eupercaria</taxon>
        <taxon>Perciformes</taxon>
        <taxon>Notothenioidei</taxon>
        <taxon>Nototheniidae</taxon>
        <taxon>Dissostichus</taxon>
    </lineage>
</organism>